<reference evidence="6 7" key="1">
    <citation type="submission" date="2017-09" db="EMBL/GenBank/DDBJ databases">
        <title>Depth-based differentiation of microbial function through sediment-hosted aquifers and enrichment of novel symbionts in the deep terrestrial subsurface.</title>
        <authorList>
            <person name="Probst A.J."/>
            <person name="Ladd B."/>
            <person name="Jarett J.K."/>
            <person name="Geller-Mcgrath D.E."/>
            <person name="Sieber C.M."/>
            <person name="Emerson J.B."/>
            <person name="Anantharaman K."/>
            <person name="Thomas B.C."/>
            <person name="Malmstrom R."/>
            <person name="Stieglmeier M."/>
            <person name="Klingl A."/>
            <person name="Woyke T."/>
            <person name="Ryan C.M."/>
            <person name="Banfield J.F."/>
        </authorList>
    </citation>
    <scope>NUCLEOTIDE SEQUENCE [LARGE SCALE GENOMIC DNA]</scope>
    <source>
        <strain evidence="6">CG11_big_fil_rev_8_21_14_0_20_37_16</strain>
    </source>
</reference>
<dbReference type="EMBL" id="PCVK01000110">
    <property type="protein sequence ID" value="PIQ71363.1"/>
    <property type="molecule type" value="Genomic_DNA"/>
</dbReference>
<dbReference type="GO" id="GO:0006412">
    <property type="term" value="P:translation"/>
    <property type="evidence" value="ECO:0007669"/>
    <property type="project" value="InterPro"/>
</dbReference>
<protein>
    <recommendedName>
        <fullName evidence="4">Large ribosomal subunit protein bL27</fullName>
    </recommendedName>
    <alternativeName>
        <fullName evidence="5">50S ribosomal protein L27</fullName>
    </alternativeName>
</protein>
<keyword evidence="2 6" id="KW-0689">Ribosomal protein</keyword>
<dbReference type="GO" id="GO:0022625">
    <property type="term" value="C:cytosolic large ribosomal subunit"/>
    <property type="evidence" value="ECO:0007669"/>
    <property type="project" value="TreeGrafter"/>
</dbReference>
<dbReference type="AlphaFoldDB" id="A0A2H0KLC6"/>
<proteinExistence type="inferred from homology"/>
<evidence type="ECO:0000256" key="2">
    <source>
        <dbReference type="ARBA" id="ARBA00022980"/>
    </source>
</evidence>
<keyword evidence="3" id="KW-0687">Ribonucleoprotein</keyword>
<dbReference type="GO" id="GO:0003735">
    <property type="term" value="F:structural constituent of ribosome"/>
    <property type="evidence" value="ECO:0007669"/>
    <property type="project" value="InterPro"/>
</dbReference>
<comment type="similarity">
    <text evidence="1">Belongs to the bacterial ribosomal protein bL27 family.</text>
</comment>
<dbReference type="PANTHER" id="PTHR15893:SF0">
    <property type="entry name" value="LARGE RIBOSOMAL SUBUNIT PROTEIN BL27M"/>
    <property type="match status" value="1"/>
</dbReference>
<evidence type="ECO:0000256" key="1">
    <source>
        <dbReference type="ARBA" id="ARBA00010797"/>
    </source>
</evidence>
<evidence type="ECO:0000313" key="6">
    <source>
        <dbReference type="EMBL" id="PIQ71363.1"/>
    </source>
</evidence>
<dbReference type="PANTHER" id="PTHR15893">
    <property type="entry name" value="RIBOSOMAL PROTEIN L27"/>
    <property type="match status" value="1"/>
</dbReference>
<dbReference type="Gene3D" id="2.40.50.100">
    <property type="match status" value="1"/>
</dbReference>
<dbReference type="PRINTS" id="PR00063">
    <property type="entry name" value="RIBOSOMALL27"/>
</dbReference>
<organism evidence="6 7">
    <name type="scientific">Candidatus Roizmanbacteria bacterium CG11_big_fil_rev_8_21_14_0_20_37_16</name>
    <dbReference type="NCBI Taxonomy" id="1974857"/>
    <lineage>
        <taxon>Bacteria</taxon>
        <taxon>Candidatus Roizmaniibacteriota</taxon>
    </lineage>
</organism>
<dbReference type="Pfam" id="PF01016">
    <property type="entry name" value="Ribosomal_L27"/>
    <property type="match status" value="1"/>
</dbReference>
<name>A0A2H0KLC6_9BACT</name>
<dbReference type="InterPro" id="IPR001684">
    <property type="entry name" value="Ribosomal_bL27"/>
</dbReference>
<dbReference type="SUPFAM" id="SSF110324">
    <property type="entry name" value="Ribosomal L27 protein-like"/>
    <property type="match status" value="1"/>
</dbReference>
<evidence type="ECO:0000313" key="7">
    <source>
        <dbReference type="Proteomes" id="UP000229497"/>
    </source>
</evidence>
<gene>
    <name evidence="6" type="ORF">COV87_03840</name>
</gene>
<comment type="caution">
    <text evidence="6">The sequence shown here is derived from an EMBL/GenBank/DDBJ whole genome shotgun (WGS) entry which is preliminary data.</text>
</comment>
<dbReference type="Proteomes" id="UP000229497">
    <property type="component" value="Unassembled WGS sequence"/>
</dbReference>
<sequence>MAHTKAQRAVKGNRDSRARRLGVKKYGGEVVVAGNIIMRQKGTRFWAGEGTMLTNDFTIMALKPGKVEFVKNLGKTYICVV</sequence>
<evidence type="ECO:0000256" key="3">
    <source>
        <dbReference type="ARBA" id="ARBA00023274"/>
    </source>
</evidence>
<evidence type="ECO:0000256" key="4">
    <source>
        <dbReference type="ARBA" id="ARBA00035175"/>
    </source>
</evidence>
<accession>A0A2H0KLC6</accession>
<evidence type="ECO:0000256" key="5">
    <source>
        <dbReference type="ARBA" id="ARBA00035477"/>
    </source>
</evidence>